<proteinExistence type="predicted"/>
<dbReference type="Pfam" id="PF19698">
    <property type="entry name" value="DUF6197"/>
    <property type="match status" value="1"/>
</dbReference>
<dbReference type="Proteomes" id="UP000442990">
    <property type="component" value="Unassembled WGS sequence"/>
</dbReference>
<keyword evidence="2" id="KW-1185">Reference proteome</keyword>
<gene>
    <name evidence="1" type="ORF">F8144_36240</name>
</gene>
<dbReference type="InterPro" id="IPR045677">
    <property type="entry name" value="DUF6197"/>
</dbReference>
<sequence>MATVVQSRVEPAVLDLEAQLALRGALMDGKLATAAVAFEVNTAHIASADPIPEVAAPLPLTPATAPCPYPTPIAATLHRARLRLDAGGWCTGQLRDEQGARCLIGSIRAEAPSRGAADDACVLLLEAIRRDFPTTETVPSWNDNQRDPRMPALYLDRAAELAHARGL</sequence>
<dbReference type="EMBL" id="WBKG01000042">
    <property type="protein sequence ID" value="KAB1979464.1"/>
    <property type="molecule type" value="Genomic_DNA"/>
</dbReference>
<accession>A0A7J5D5E9</accession>
<comment type="caution">
    <text evidence="1">The sequence shown here is derived from an EMBL/GenBank/DDBJ whole genome shotgun (WGS) entry which is preliminary data.</text>
</comment>
<evidence type="ECO:0000313" key="2">
    <source>
        <dbReference type="Proteomes" id="UP000442990"/>
    </source>
</evidence>
<evidence type="ECO:0000313" key="1">
    <source>
        <dbReference type="EMBL" id="KAB1979464.1"/>
    </source>
</evidence>
<name>A0A7J5D5E9_9ACTN</name>
<dbReference type="AlphaFoldDB" id="A0A7J5D5E9"/>
<reference evidence="1 2" key="1">
    <citation type="submission" date="2019-09" db="EMBL/GenBank/DDBJ databases">
        <title>Isolation and identification of active actinomycetes.</title>
        <authorList>
            <person name="Yu Z."/>
            <person name="Han C."/>
            <person name="Yu B."/>
        </authorList>
    </citation>
    <scope>NUCLEOTIDE SEQUENCE [LARGE SCALE GENOMIC DNA]</scope>
    <source>
        <strain evidence="1 2">NEAU-H2</strain>
    </source>
</reference>
<organism evidence="1 2">
    <name type="scientific">Streptomyces triticiradicis</name>
    <dbReference type="NCBI Taxonomy" id="2651189"/>
    <lineage>
        <taxon>Bacteria</taxon>
        <taxon>Bacillati</taxon>
        <taxon>Actinomycetota</taxon>
        <taxon>Actinomycetes</taxon>
        <taxon>Kitasatosporales</taxon>
        <taxon>Streptomycetaceae</taxon>
        <taxon>Streptomyces</taxon>
    </lineage>
</organism>
<protein>
    <submittedName>
        <fullName evidence="1">Uncharacterized protein</fullName>
    </submittedName>
</protein>
<dbReference type="RefSeq" id="WP_151473661.1">
    <property type="nucleotide sequence ID" value="NZ_WBKG01000042.1"/>
</dbReference>